<dbReference type="PANTHER" id="PTHR48078">
    <property type="entry name" value="THREONINE DEHYDRATASE, MITOCHONDRIAL-RELATED"/>
    <property type="match status" value="1"/>
</dbReference>
<protein>
    <submittedName>
        <fullName evidence="5">Threonine/serine dehydratase</fullName>
    </submittedName>
</protein>
<dbReference type="CDD" id="cd01562">
    <property type="entry name" value="Thr-dehyd"/>
    <property type="match status" value="1"/>
</dbReference>
<dbReference type="Proteomes" id="UP001603978">
    <property type="component" value="Unassembled WGS sequence"/>
</dbReference>
<accession>A0ABW7AA16</accession>
<comment type="cofactor">
    <cofactor evidence="1">
        <name>pyridoxal 5'-phosphate</name>
        <dbReference type="ChEBI" id="CHEBI:597326"/>
    </cofactor>
</comment>
<evidence type="ECO:0000256" key="3">
    <source>
        <dbReference type="ARBA" id="ARBA00023239"/>
    </source>
</evidence>
<gene>
    <name evidence="5" type="ORF">ACFLIM_13470</name>
</gene>
<sequence length="324" mass="33080">MTPTIADVRRAADALRGQVIRTPVLFSEALDALAGCPVFAKAECLQHSGSFKVRGALYRLLTLPPEALADGLITVSAGNAALGLAHAAREFGAELTVVMPAKAVPEKLAAVAAYGATVVTEGVVDAAAAFARAERLRAEHGLTFVHPFDDAMVVAGAATATLELLEDRPGLERLLVPASGGGLLAGAIMAKRAAGSAVEVVAVQPSGAAGFVVSLAAGEPTAPPAIRTVADGLTAPMPGRLNFTLAAEAGIEVRTVHDQDILDAMVTLVRTLRVVVEPSAAVGLAALTYEPGLRDGRPTGLILSGGNVNWRLLADTFRVLPGVA</sequence>
<evidence type="ECO:0000313" key="6">
    <source>
        <dbReference type="Proteomes" id="UP001603978"/>
    </source>
</evidence>
<keyword evidence="2" id="KW-0663">Pyridoxal phosphate</keyword>
<evidence type="ECO:0000256" key="2">
    <source>
        <dbReference type="ARBA" id="ARBA00022898"/>
    </source>
</evidence>
<feature type="domain" description="Tryptophan synthase beta chain-like PALP" evidence="4">
    <location>
        <begin position="18"/>
        <end position="305"/>
    </location>
</feature>
<reference evidence="5 6" key="1">
    <citation type="submission" date="2024-10" db="EMBL/GenBank/DDBJ databases">
        <authorList>
            <person name="Topkara A.R."/>
            <person name="Saygin H."/>
        </authorList>
    </citation>
    <scope>NUCLEOTIDE SEQUENCE [LARGE SCALE GENOMIC DNA]</scope>
    <source>
        <strain evidence="5 6">M3C6</strain>
    </source>
</reference>
<proteinExistence type="predicted"/>
<dbReference type="PANTHER" id="PTHR48078:SF6">
    <property type="entry name" value="L-THREONINE DEHYDRATASE CATABOLIC TDCB"/>
    <property type="match status" value="1"/>
</dbReference>
<keyword evidence="6" id="KW-1185">Reference proteome</keyword>
<keyword evidence="3" id="KW-0456">Lyase</keyword>
<dbReference type="EMBL" id="JBICRM010000007">
    <property type="protein sequence ID" value="MFG1704193.1"/>
    <property type="molecule type" value="Genomic_DNA"/>
</dbReference>
<dbReference type="InterPro" id="IPR001926">
    <property type="entry name" value="TrpB-like_PALP"/>
</dbReference>
<dbReference type="Pfam" id="PF00291">
    <property type="entry name" value="PALP"/>
    <property type="match status" value="1"/>
</dbReference>
<comment type="caution">
    <text evidence="5">The sequence shown here is derived from an EMBL/GenBank/DDBJ whole genome shotgun (WGS) entry which is preliminary data.</text>
</comment>
<dbReference type="SUPFAM" id="SSF53686">
    <property type="entry name" value="Tryptophan synthase beta subunit-like PLP-dependent enzymes"/>
    <property type="match status" value="1"/>
</dbReference>
<evidence type="ECO:0000256" key="1">
    <source>
        <dbReference type="ARBA" id="ARBA00001933"/>
    </source>
</evidence>
<dbReference type="Gene3D" id="3.40.50.1100">
    <property type="match status" value="2"/>
</dbReference>
<dbReference type="InterPro" id="IPR036052">
    <property type="entry name" value="TrpB-like_PALP_sf"/>
</dbReference>
<evidence type="ECO:0000259" key="4">
    <source>
        <dbReference type="Pfam" id="PF00291"/>
    </source>
</evidence>
<dbReference type="RefSeq" id="WP_393165021.1">
    <property type="nucleotide sequence ID" value="NZ_JBICRM010000007.1"/>
</dbReference>
<evidence type="ECO:0000313" key="5">
    <source>
        <dbReference type="EMBL" id="MFG1704193.1"/>
    </source>
</evidence>
<dbReference type="InterPro" id="IPR050147">
    <property type="entry name" value="Ser/Thr_Dehydratase"/>
</dbReference>
<organism evidence="5 6">
    <name type="scientific">Nonomuraea marmarensis</name>
    <dbReference type="NCBI Taxonomy" id="3351344"/>
    <lineage>
        <taxon>Bacteria</taxon>
        <taxon>Bacillati</taxon>
        <taxon>Actinomycetota</taxon>
        <taxon>Actinomycetes</taxon>
        <taxon>Streptosporangiales</taxon>
        <taxon>Streptosporangiaceae</taxon>
        <taxon>Nonomuraea</taxon>
    </lineage>
</organism>
<name>A0ABW7AA16_9ACTN</name>